<gene>
    <name evidence="1" type="ORF">S12H4_59475</name>
</gene>
<proteinExistence type="predicted"/>
<dbReference type="EMBL" id="BARW01038875">
    <property type="protein sequence ID" value="GAJ16753.1"/>
    <property type="molecule type" value="Genomic_DNA"/>
</dbReference>
<organism evidence="1">
    <name type="scientific">marine sediment metagenome</name>
    <dbReference type="NCBI Taxonomy" id="412755"/>
    <lineage>
        <taxon>unclassified sequences</taxon>
        <taxon>metagenomes</taxon>
        <taxon>ecological metagenomes</taxon>
    </lineage>
</organism>
<evidence type="ECO:0000313" key="1">
    <source>
        <dbReference type="EMBL" id="GAJ16753.1"/>
    </source>
</evidence>
<dbReference type="AlphaFoldDB" id="X1UGY8"/>
<name>X1UGY8_9ZZZZ</name>
<feature type="non-terminal residue" evidence="1">
    <location>
        <position position="1"/>
    </location>
</feature>
<accession>X1UGY8</accession>
<sequence>AERAHTSLTGIGVADHHARYTDVEAQAQAAALIVIHTALAAAHHARYTNAEAQATVKANVEVGDLKAPTKPLPMNNQEINTIGKVLINATGRLRIPVGVDRFD</sequence>
<reference evidence="1" key="1">
    <citation type="journal article" date="2014" name="Front. Microbiol.">
        <title>High frequency of phylogenetically diverse reductive dehalogenase-homologous genes in deep subseafloor sedimentary metagenomes.</title>
        <authorList>
            <person name="Kawai M."/>
            <person name="Futagami T."/>
            <person name="Toyoda A."/>
            <person name="Takaki Y."/>
            <person name="Nishi S."/>
            <person name="Hori S."/>
            <person name="Arai W."/>
            <person name="Tsubouchi T."/>
            <person name="Morono Y."/>
            <person name="Uchiyama I."/>
            <person name="Ito T."/>
            <person name="Fujiyama A."/>
            <person name="Inagaki F."/>
            <person name="Takami H."/>
        </authorList>
    </citation>
    <scope>NUCLEOTIDE SEQUENCE</scope>
    <source>
        <strain evidence="1">Expedition CK06-06</strain>
    </source>
</reference>
<protein>
    <submittedName>
        <fullName evidence="1">Uncharacterized protein</fullName>
    </submittedName>
</protein>
<comment type="caution">
    <text evidence="1">The sequence shown here is derived from an EMBL/GenBank/DDBJ whole genome shotgun (WGS) entry which is preliminary data.</text>
</comment>